<dbReference type="InterPro" id="IPR006683">
    <property type="entry name" value="Thioestr_dom"/>
</dbReference>
<name>A0AAU9VHJ8_9FIRM</name>
<proteinExistence type="predicted"/>
<organism evidence="4 6">
    <name type="scientific">Erysipelothrix amsterdamensis</name>
    <dbReference type="NCBI Taxonomy" id="2929157"/>
    <lineage>
        <taxon>Bacteria</taxon>
        <taxon>Bacillati</taxon>
        <taxon>Bacillota</taxon>
        <taxon>Erysipelotrichia</taxon>
        <taxon>Erysipelotrichales</taxon>
        <taxon>Erysipelotrichaceae</taxon>
        <taxon>Erysipelothrix</taxon>
    </lineage>
</organism>
<dbReference type="NCBIfam" id="TIGR00369">
    <property type="entry name" value="unchar_dom_1"/>
    <property type="match status" value="1"/>
</dbReference>
<dbReference type="Pfam" id="PF03061">
    <property type="entry name" value="4HBT"/>
    <property type="match status" value="1"/>
</dbReference>
<dbReference type="PANTHER" id="PTHR42856">
    <property type="entry name" value="ACYL-COENZYME A THIOESTERASE PAAI"/>
    <property type="match status" value="1"/>
</dbReference>
<dbReference type="Proteomes" id="UP001154095">
    <property type="component" value="Chromosome"/>
</dbReference>
<dbReference type="EC" id="3.1.2.-" evidence="4"/>
<evidence type="ECO:0000259" key="2">
    <source>
        <dbReference type="Pfam" id="PF03061"/>
    </source>
</evidence>
<reference evidence="4" key="1">
    <citation type="submission" date="2022-04" db="EMBL/GenBank/DDBJ databases">
        <authorList>
            <person name="Forde T."/>
        </authorList>
    </citation>
    <scope>NUCLEOTIDE SEQUENCE</scope>
    <source>
        <strain evidence="4">A18Y016a</strain>
        <strain evidence="3">A18Y020d</strain>
    </source>
</reference>
<dbReference type="PANTHER" id="PTHR42856:SF1">
    <property type="entry name" value="ACYL-COENZYME A THIOESTERASE PAAI"/>
    <property type="match status" value="1"/>
</dbReference>
<keyword evidence="5" id="KW-1185">Reference proteome</keyword>
<feature type="domain" description="Thioesterase" evidence="2">
    <location>
        <begin position="37"/>
        <end position="110"/>
    </location>
</feature>
<dbReference type="EMBL" id="OW659496">
    <property type="protein sequence ID" value="CAH2762474.1"/>
    <property type="molecule type" value="Genomic_DNA"/>
</dbReference>
<accession>A0AAU9VHJ8</accession>
<evidence type="ECO:0000313" key="3">
    <source>
        <dbReference type="EMBL" id="CAH2762474.1"/>
    </source>
</evidence>
<evidence type="ECO:0000313" key="6">
    <source>
        <dbReference type="Proteomes" id="UP001154111"/>
    </source>
</evidence>
<dbReference type="CDD" id="cd03443">
    <property type="entry name" value="PaaI_thioesterase"/>
    <property type="match status" value="1"/>
</dbReference>
<gene>
    <name evidence="4" type="ORF">ERYAMS2_01235</name>
    <name evidence="3" type="ORF">ERYAMS_00941</name>
</gene>
<dbReference type="Proteomes" id="UP001154111">
    <property type="component" value="Chromosome"/>
</dbReference>
<dbReference type="InterPro" id="IPR029069">
    <property type="entry name" value="HotDog_dom_sf"/>
</dbReference>
<dbReference type="InterPro" id="IPR003736">
    <property type="entry name" value="PAAI_dom"/>
</dbReference>
<keyword evidence="1 4" id="KW-0378">Hydrolase</keyword>
<dbReference type="Gene3D" id="3.10.129.10">
    <property type="entry name" value="Hotdog Thioesterase"/>
    <property type="match status" value="1"/>
</dbReference>
<dbReference type="EMBL" id="OW659477">
    <property type="protein sequence ID" value="CAH2762500.1"/>
    <property type="molecule type" value="Genomic_DNA"/>
</dbReference>
<dbReference type="AlphaFoldDB" id="A0AAU9VHJ8"/>
<dbReference type="SUPFAM" id="SSF54637">
    <property type="entry name" value="Thioesterase/thiol ester dehydrase-isomerase"/>
    <property type="match status" value="1"/>
</dbReference>
<evidence type="ECO:0000313" key="5">
    <source>
        <dbReference type="Proteomes" id="UP001154095"/>
    </source>
</evidence>
<evidence type="ECO:0000256" key="1">
    <source>
        <dbReference type="ARBA" id="ARBA00022801"/>
    </source>
</evidence>
<sequence length="121" mass="13516">MNQKLDFMSVNKIECIEVKEDYAKCIVRVNEASMNYYGYVHGGLYFGLADSTAGYTASSRGDNYVTLNANINYMSGIQTGTITCIGTVLSRTRKTCVVDIKIYDDNEVLCDTGTFTMYHIN</sequence>
<evidence type="ECO:0000313" key="4">
    <source>
        <dbReference type="EMBL" id="CAH2762500.1"/>
    </source>
</evidence>
<dbReference type="GO" id="GO:0016289">
    <property type="term" value="F:acyl-CoA hydrolase activity"/>
    <property type="evidence" value="ECO:0007669"/>
    <property type="project" value="UniProtKB-ARBA"/>
</dbReference>
<dbReference type="InterPro" id="IPR052723">
    <property type="entry name" value="Acyl-CoA_thioesterase_PaaI"/>
</dbReference>
<protein>
    <submittedName>
        <fullName evidence="4">PaaI family thioesterase</fullName>
        <ecNumber evidence="4">3.1.2.-</ecNumber>
    </submittedName>
</protein>
<dbReference type="RefSeq" id="WP_254006486.1">
    <property type="nucleotide sequence ID" value="NZ_OW659477.1"/>
</dbReference>